<dbReference type="WBParaSite" id="nRc.2.0.1.t03329-RA">
    <property type="protein sequence ID" value="nRc.2.0.1.t03329-RA"/>
    <property type="gene ID" value="nRc.2.0.1.g03329"/>
</dbReference>
<evidence type="ECO:0000313" key="4">
    <source>
        <dbReference type="WBParaSite" id="nRc.2.0.1.t03329-RA"/>
    </source>
</evidence>
<feature type="chain" id="PRO_5037288374" evidence="1">
    <location>
        <begin position="24"/>
        <end position="126"/>
    </location>
</feature>
<dbReference type="GO" id="GO:0046513">
    <property type="term" value="P:ceramide biosynthetic process"/>
    <property type="evidence" value="ECO:0007669"/>
    <property type="project" value="TreeGrafter"/>
</dbReference>
<dbReference type="PANTHER" id="PTHR12879:SF8">
    <property type="entry name" value="SPHINGOLIPID DELTA(4)-DESATURASE DES1"/>
    <property type="match status" value="1"/>
</dbReference>
<evidence type="ECO:0000256" key="1">
    <source>
        <dbReference type="SAM" id="SignalP"/>
    </source>
</evidence>
<feature type="domain" description="Fatty acid desaturase" evidence="2">
    <location>
        <begin position="8"/>
        <end position="81"/>
    </location>
</feature>
<accession>A0A915HNP8</accession>
<dbReference type="PANTHER" id="PTHR12879">
    <property type="entry name" value="SPHINGOLIPID DELTA 4 DESATURASE/C-4 HYDROXYLASE PROTEIN DES2"/>
    <property type="match status" value="1"/>
</dbReference>
<keyword evidence="3" id="KW-1185">Reference proteome</keyword>
<protein>
    <submittedName>
        <fullName evidence="4">Fatty acid desaturase domain-containing protein</fullName>
    </submittedName>
</protein>
<reference evidence="4" key="1">
    <citation type="submission" date="2022-11" db="UniProtKB">
        <authorList>
            <consortium name="WormBaseParasite"/>
        </authorList>
    </citation>
    <scope>IDENTIFICATION</scope>
</reference>
<dbReference type="GO" id="GO:0042284">
    <property type="term" value="F:sphingolipid delta-4 desaturase activity"/>
    <property type="evidence" value="ECO:0007669"/>
    <property type="project" value="TreeGrafter"/>
</dbReference>
<proteinExistence type="predicted"/>
<sequence>MGWKSLLYLLLSFWINDTIFVQGSKNFADHWVDDQVTHTNSYYGFFNLVNFNIGYHREHHDFPYVTGRYLPLVRKIAIEFYSDPRYIEKSIFTNIYCMLLAERGFGLKKFANKLTYNLKQLEDYRK</sequence>
<keyword evidence="1" id="KW-0732">Signal</keyword>
<organism evidence="3 4">
    <name type="scientific">Romanomermis culicivorax</name>
    <name type="common">Nematode worm</name>
    <dbReference type="NCBI Taxonomy" id="13658"/>
    <lineage>
        <taxon>Eukaryota</taxon>
        <taxon>Metazoa</taxon>
        <taxon>Ecdysozoa</taxon>
        <taxon>Nematoda</taxon>
        <taxon>Enoplea</taxon>
        <taxon>Dorylaimia</taxon>
        <taxon>Mermithida</taxon>
        <taxon>Mermithoidea</taxon>
        <taxon>Mermithidae</taxon>
        <taxon>Romanomermis</taxon>
    </lineage>
</organism>
<evidence type="ECO:0000259" key="2">
    <source>
        <dbReference type="Pfam" id="PF00487"/>
    </source>
</evidence>
<name>A0A915HNP8_ROMCU</name>
<feature type="signal peptide" evidence="1">
    <location>
        <begin position="1"/>
        <end position="23"/>
    </location>
</feature>
<dbReference type="InterPro" id="IPR005804">
    <property type="entry name" value="FA_desaturase_dom"/>
</dbReference>
<dbReference type="Proteomes" id="UP000887565">
    <property type="component" value="Unplaced"/>
</dbReference>
<evidence type="ECO:0000313" key="3">
    <source>
        <dbReference type="Proteomes" id="UP000887565"/>
    </source>
</evidence>
<dbReference type="GO" id="GO:0016020">
    <property type="term" value="C:membrane"/>
    <property type="evidence" value="ECO:0007669"/>
    <property type="project" value="GOC"/>
</dbReference>
<dbReference type="AlphaFoldDB" id="A0A915HNP8"/>
<dbReference type="Pfam" id="PF00487">
    <property type="entry name" value="FA_desaturase"/>
    <property type="match status" value="1"/>
</dbReference>